<dbReference type="Gene3D" id="3.40.50.360">
    <property type="match status" value="1"/>
</dbReference>
<dbReference type="EMBL" id="CP091139">
    <property type="protein sequence ID" value="UUT34458.1"/>
    <property type="molecule type" value="Genomic_DNA"/>
</dbReference>
<dbReference type="PANTHER" id="PTHR43741">
    <property type="entry name" value="FMN-DEPENDENT NADH-AZOREDUCTASE 1"/>
    <property type="match status" value="1"/>
</dbReference>
<reference evidence="2" key="1">
    <citation type="submission" date="2022-01" db="EMBL/GenBank/DDBJ databases">
        <title>Microbacterium eymi and Microbacterium rhizovicinus sp. nov., isolated from the rhizospheric soil of Elymus tsukushiensis, a plant native to the Dokdo Islands, Republic of Korea.</title>
        <authorList>
            <person name="Hwang Y.J."/>
        </authorList>
    </citation>
    <scope>NUCLEOTIDE SEQUENCE</scope>
    <source>
        <strain evidence="2">KUDC0405</strain>
    </source>
</reference>
<feature type="domain" description="Flavodoxin-like fold" evidence="1">
    <location>
        <begin position="8"/>
        <end position="92"/>
    </location>
</feature>
<keyword evidence="3" id="KW-1185">Reference proteome</keyword>
<sequence>MELATTLADELFAADALLFAVPLYNYGVSQHVKAWFDILYTDPRVDEGGAPLRGRPALLVTVTGGNYGPGTPKEGWDHSTGWLQRVLTDVLALDLTTVQRRFTLVGVNPALDRFTDMAATMHREALREAEIEGRRFAERAA</sequence>
<dbReference type="InterPro" id="IPR003680">
    <property type="entry name" value="Flavodoxin_fold"/>
</dbReference>
<dbReference type="RefSeq" id="WP_259610981.1">
    <property type="nucleotide sequence ID" value="NZ_CP091139.2"/>
</dbReference>
<evidence type="ECO:0000313" key="2">
    <source>
        <dbReference type="EMBL" id="UUT34458.1"/>
    </source>
</evidence>
<dbReference type="InterPro" id="IPR050104">
    <property type="entry name" value="FMN-dep_NADH:Q_OxRdtase_AzoR1"/>
</dbReference>
<dbReference type="InterPro" id="IPR029039">
    <property type="entry name" value="Flavoprotein-like_sf"/>
</dbReference>
<dbReference type="SUPFAM" id="SSF52218">
    <property type="entry name" value="Flavoproteins"/>
    <property type="match status" value="1"/>
</dbReference>
<gene>
    <name evidence="2" type="ORF">L2X98_28150</name>
</gene>
<name>A0ABY5NH22_9MICO</name>
<evidence type="ECO:0000313" key="3">
    <source>
        <dbReference type="Proteomes" id="UP001054811"/>
    </source>
</evidence>
<dbReference type="Proteomes" id="UP001054811">
    <property type="component" value="Chromosome"/>
</dbReference>
<organism evidence="2 3">
    <name type="scientific">Microbacterium elymi</name>
    <dbReference type="NCBI Taxonomy" id="2909587"/>
    <lineage>
        <taxon>Bacteria</taxon>
        <taxon>Bacillati</taxon>
        <taxon>Actinomycetota</taxon>
        <taxon>Actinomycetes</taxon>
        <taxon>Micrococcales</taxon>
        <taxon>Microbacteriaceae</taxon>
        <taxon>Microbacterium</taxon>
    </lineage>
</organism>
<accession>A0ABY5NH22</accession>
<dbReference type="Pfam" id="PF02525">
    <property type="entry name" value="Flavodoxin_2"/>
    <property type="match status" value="1"/>
</dbReference>
<dbReference type="PANTHER" id="PTHR43741:SF4">
    <property type="entry name" value="FMN-DEPENDENT NADH:QUINONE OXIDOREDUCTASE"/>
    <property type="match status" value="1"/>
</dbReference>
<proteinExistence type="predicted"/>
<evidence type="ECO:0000259" key="1">
    <source>
        <dbReference type="Pfam" id="PF02525"/>
    </source>
</evidence>
<protein>
    <submittedName>
        <fullName evidence="2">NAD(P)H-dependent oxidoreductase</fullName>
    </submittedName>
</protein>